<dbReference type="EMBL" id="JANDWZ010000052">
    <property type="protein sequence ID" value="MCP9565773.1"/>
    <property type="molecule type" value="Genomic_DNA"/>
</dbReference>
<accession>A0AAW5IPK9</accession>
<gene>
    <name evidence="2" type="ORF">NNC64_14700</name>
</gene>
<reference evidence="2" key="1">
    <citation type="submission" date="2022-07" db="EMBL/GenBank/DDBJ databases">
        <title>Prevotella copri.</title>
        <authorList>
            <person name="Yang C."/>
        </authorList>
    </citation>
    <scope>NUCLEOTIDE SEQUENCE</scope>
    <source>
        <strain evidence="2">HF2107</strain>
    </source>
</reference>
<sequence>MIESIGIKKVINLNLKNGSEDFVTPMHIYGDQYPCGDFWISIPDSTKGKHKILLTIKALLKLDMTIKSISKEERKDKKLKELRQKIDELLNESKSSDESAIC</sequence>
<keyword evidence="1" id="KW-0175">Coiled coil</keyword>
<dbReference type="Proteomes" id="UP001205531">
    <property type="component" value="Unassembled WGS sequence"/>
</dbReference>
<comment type="caution">
    <text evidence="2">The sequence shown here is derived from an EMBL/GenBank/DDBJ whole genome shotgun (WGS) entry which is preliminary data.</text>
</comment>
<evidence type="ECO:0000313" key="2">
    <source>
        <dbReference type="EMBL" id="MCP9565773.1"/>
    </source>
</evidence>
<dbReference type="AlphaFoldDB" id="A0AAW5IPK9"/>
<proteinExistence type="predicted"/>
<protein>
    <submittedName>
        <fullName evidence="2">Uncharacterized protein</fullName>
    </submittedName>
</protein>
<feature type="coiled-coil region" evidence="1">
    <location>
        <begin position="72"/>
        <end position="99"/>
    </location>
</feature>
<evidence type="ECO:0000313" key="3">
    <source>
        <dbReference type="Proteomes" id="UP001205531"/>
    </source>
</evidence>
<organism evidence="2 3">
    <name type="scientific">Segatella copri</name>
    <dbReference type="NCBI Taxonomy" id="165179"/>
    <lineage>
        <taxon>Bacteria</taxon>
        <taxon>Pseudomonadati</taxon>
        <taxon>Bacteroidota</taxon>
        <taxon>Bacteroidia</taxon>
        <taxon>Bacteroidales</taxon>
        <taxon>Prevotellaceae</taxon>
        <taxon>Segatella</taxon>
    </lineage>
</organism>
<dbReference type="RefSeq" id="WP_254953931.1">
    <property type="nucleotide sequence ID" value="NZ_JANDWY010000049.1"/>
</dbReference>
<name>A0AAW5IPK9_9BACT</name>
<evidence type="ECO:0000256" key="1">
    <source>
        <dbReference type="SAM" id="Coils"/>
    </source>
</evidence>